<evidence type="ECO:0000313" key="2">
    <source>
        <dbReference type="EMBL" id="VDO84194.1"/>
    </source>
</evidence>
<dbReference type="WBParaSite" id="HPLM_0002049301-mRNA-1">
    <property type="protein sequence ID" value="HPLM_0002049301-mRNA-1"/>
    <property type="gene ID" value="HPLM_0002049301"/>
</dbReference>
<reference evidence="4" key="1">
    <citation type="submission" date="2017-02" db="UniProtKB">
        <authorList>
            <consortium name="WormBaseParasite"/>
        </authorList>
    </citation>
    <scope>IDENTIFICATION</scope>
</reference>
<name>A0A0N4X801_HAEPC</name>
<dbReference type="AlphaFoldDB" id="A0A0N4X801"/>
<evidence type="ECO:0000313" key="3">
    <source>
        <dbReference type="Proteomes" id="UP000268014"/>
    </source>
</evidence>
<organism evidence="4">
    <name type="scientific">Haemonchus placei</name>
    <name type="common">Barber's pole worm</name>
    <dbReference type="NCBI Taxonomy" id="6290"/>
    <lineage>
        <taxon>Eukaryota</taxon>
        <taxon>Metazoa</taxon>
        <taxon>Ecdysozoa</taxon>
        <taxon>Nematoda</taxon>
        <taxon>Chromadorea</taxon>
        <taxon>Rhabditida</taxon>
        <taxon>Rhabditina</taxon>
        <taxon>Rhabditomorpha</taxon>
        <taxon>Strongyloidea</taxon>
        <taxon>Trichostrongylidae</taxon>
        <taxon>Haemonchus</taxon>
    </lineage>
</organism>
<gene>
    <name evidence="2" type="ORF">HPLM_LOCUS20485</name>
</gene>
<dbReference type="EMBL" id="UZAF01022268">
    <property type="protein sequence ID" value="VDO84194.1"/>
    <property type="molecule type" value="Genomic_DNA"/>
</dbReference>
<evidence type="ECO:0000313" key="4">
    <source>
        <dbReference type="WBParaSite" id="HPLM_0002049301-mRNA-1"/>
    </source>
</evidence>
<feature type="region of interest" description="Disordered" evidence="1">
    <location>
        <begin position="76"/>
        <end position="95"/>
    </location>
</feature>
<reference evidence="2 3" key="2">
    <citation type="submission" date="2018-11" db="EMBL/GenBank/DDBJ databases">
        <authorList>
            <consortium name="Pathogen Informatics"/>
        </authorList>
    </citation>
    <scope>NUCLEOTIDE SEQUENCE [LARGE SCALE GENOMIC DNA]</scope>
    <source>
        <strain evidence="2 3">MHpl1</strain>
    </source>
</reference>
<evidence type="ECO:0000256" key="1">
    <source>
        <dbReference type="SAM" id="MobiDB-lite"/>
    </source>
</evidence>
<protein>
    <submittedName>
        <fullName evidence="2 4">Uncharacterized protein</fullName>
    </submittedName>
</protein>
<keyword evidence="3" id="KW-1185">Reference proteome</keyword>
<proteinExistence type="predicted"/>
<sequence length="95" mass="10294">MECWQEGGTFCSVSAVAPDGVRKCLRVPDPLLTFSGPTIREQSPAYSIRSNPPPPSSVRRPATILTTLNNPREEVRTSGAMEGGKLNRLVSMKGH</sequence>
<accession>A0A0N4X801</accession>
<feature type="region of interest" description="Disordered" evidence="1">
    <location>
        <begin position="43"/>
        <end position="71"/>
    </location>
</feature>
<dbReference type="Proteomes" id="UP000268014">
    <property type="component" value="Unassembled WGS sequence"/>
</dbReference>